<keyword evidence="1" id="KW-0472">Membrane</keyword>
<dbReference type="EMBL" id="HBHW01004513">
    <property type="protein sequence ID" value="CAE0035353.1"/>
    <property type="molecule type" value="Transcribed_RNA"/>
</dbReference>
<keyword evidence="1" id="KW-0812">Transmembrane</keyword>
<evidence type="ECO:0000256" key="1">
    <source>
        <dbReference type="SAM" id="Phobius"/>
    </source>
</evidence>
<accession>A0A7S2ZD01</accession>
<dbReference type="AlphaFoldDB" id="A0A7S2ZD01"/>
<protein>
    <submittedName>
        <fullName evidence="2">Uncharacterized protein</fullName>
    </submittedName>
</protein>
<name>A0A7S2ZD01_9RHOD</name>
<gene>
    <name evidence="2" type="ORF">RMAR00112_LOCUS3299</name>
</gene>
<evidence type="ECO:0000313" key="2">
    <source>
        <dbReference type="EMBL" id="CAE0035353.1"/>
    </source>
</evidence>
<feature type="transmembrane region" description="Helical" evidence="1">
    <location>
        <begin position="71"/>
        <end position="90"/>
    </location>
</feature>
<organism evidence="2">
    <name type="scientific">Rhodosorus marinus</name>
    <dbReference type="NCBI Taxonomy" id="101924"/>
    <lineage>
        <taxon>Eukaryota</taxon>
        <taxon>Rhodophyta</taxon>
        <taxon>Stylonematophyceae</taxon>
        <taxon>Stylonematales</taxon>
        <taxon>Stylonemataceae</taxon>
        <taxon>Rhodosorus</taxon>
    </lineage>
</organism>
<reference evidence="2" key="1">
    <citation type="submission" date="2021-01" db="EMBL/GenBank/DDBJ databases">
        <authorList>
            <person name="Corre E."/>
            <person name="Pelletier E."/>
            <person name="Niang G."/>
            <person name="Scheremetjew M."/>
            <person name="Finn R."/>
            <person name="Kale V."/>
            <person name="Holt S."/>
            <person name="Cochrane G."/>
            <person name="Meng A."/>
            <person name="Brown T."/>
            <person name="Cohen L."/>
        </authorList>
    </citation>
    <scope>NUCLEOTIDE SEQUENCE</scope>
    <source>
        <strain evidence="2">CCMP 769</strain>
    </source>
</reference>
<keyword evidence="1" id="KW-1133">Transmembrane helix</keyword>
<sequence length="150" mass="16712">MEQVGRLQEEMYASLRDTKASTEDLLRNASEETDKIKDGHARISEIIARIQRRFLAFDELSDLAGSLRDKVLLCVALLALVALCPAPMLIVYGFAAAFAALPMSKATLLLGTLKLLVAHPRFRWDPRKQKISGRARRSYTIQTSTSKPVP</sequence>
<proteinExistence type="predicted"/>